<keyword evidence="4" id="KW-0092">Biotin</keyword>
<comment type="caution">
    <text evidence="7">The sequence shown here is derived from an EMBL/GenBank/DDBJ whole genome shotgun (WGS) entry which is preliminary data.</text>
</comment>
<feature type="domain" description="BPL/LPL catalytic" evidence="6">
    <location>
        <begin position="9"/>
        <end position="200"/>
    </location>
</feature>
<name>A0A917MTF7_9MICC</name>
<dbReference type="NCBIfam" id="TIGR00121">
    <property type="entry name" value="birA_ligase"/>
    <property type="match status" value="1"/>
</dbReference>
<dbReference type="Proteomes" id="UP000600171">
    <property type="component" value="Unassembled WGS sequence"/>
</dbReference>
<evidence type="ECO:0000256" key="5">
    <source>
        <dbReference type="ARBA" id="ARBA00024227"/>
    </source>
</evidence>
<dbReference type="InterPro" id="IPR004143">
    <property type="entry name" value="BPL_LPL_catalytic"/>
</dbReference>
<dbReference type="InterPro" id="IPR008988">
    <property type="entry name" value="Transcriptional_repressor_C"/>
</dbReference>
<dbReference type="InterPro" id="IPR045864">
    <property type="entry name" value="aa-tRNA-synth_II/BPL/LPL"/>
</dbReference>
<protein>
    <recommendedName>
        <fullName evidence="5">biotin--[biotin carboxyl-carrier protein] ligase</fullName>
        <ecNumber evidence="5">6.3.4.15</ecNumber>
    </recommendedName>
</protein>
<sequence length="278" mass="30105">MIDESKVQIESLDEVVILESVDSTNSYARQQLGDLFPPNRKRWGELSLISTDDQRSGRGRLDRVWSAPAGTCLCSSFIIRPHANPKNQLPQESFHWFTLLVSLAAVQVWKSWGTDAAIKWPNDVMVGGKKVCGVLAQLVVEPNGRFSAVVGIGMNLNLTASDLPVDTATSALVETGREFDMEQALTELGDTVARYYRAFSAVGGDASAPMLGGLSLLDMVRNNMATLGQQVTVHLPGDEKVVGLAVNIDDDGAVVVRESDGTERAWAVGDVVHMRPIV</sequence>
<dbReference type="SUPFAM" id="SSF50037">
    <property type="entry name" value="C-terminal domain of transcriptional repressors"/>
    <property type="match status" value="1"/>
</dbReference>
<dbReference type="InterPro" id="IPR003142">
    <property type="entry name" value="BPL_C"/>
</dbReference>
<dbReference type="GO" id="GO:0005737">
    <property type="term" value="C:cytoplasm"/>
    <property type="evidence" value="ECO:0007669"/>
    <property type="project" value="TreeGrafter"/>
</dbReference>
<dbReference type="RefSeq" id="WP_188359676.1">
    <property type="nucleotide sequence ID" value="NZ_BMDC01000002.1"/>
</dbReference>
<dbReference type="EMBL" id="BMDC01000002">
    <property type="protein sequence ID" value="GGH63208.1"/>
    <property type="molecule type" value="Genomic_DNA"/>
</dbReference>
<dbReference type="PROSITE" id="PS51733">
    <property type="entry name" value="BPL_LPL_CATALYTIC"/>
    <property type="match status" value="1"/>
</dbReference>
<gene>
    <name evidence="7" type="ORF">GCM10007359_14230</name>
</gene>
<dbReference type="GO" id="GO:0004077">
    <property type="term" value="F:biotin--[biotin carboxyl-carrier protein] ligase activity"/>
    <property type="evidence" value="ECO:0007669"/>
    <property type="project" value="UniProtKB-EC"/>
</dbReference>
<proteinExistence type="predicted"/>
<dbReference type="CDD" id="cd16442">
    <property type="entry name" value="BPL"/>
    <property type="match status" value="1"/>
</dbReference>
<organism evidence="7 8">
    <name type="scientific">Rothia aerolata</name>
    <dbReference type="NCBI Taxonomy" id="1812262"/>
    <lineage>
        <taxon>Bacteria</taxon>
        <taxon>Bacillati</taxon>
        <taxon>Actinomycetota</taxon>
        <taxon>Actinomycetes</taxon>
        <taxon>Micrococcales</taxon>
        <taxon>Micrococcaceae</taxon>
        <taxon>Rothia</taxon>
    </lineage>
</organism>
<evidence type="ECO:0000313" key="8">
    <source>
        <dbReference type="Proteomes" id="UP000600171"/>
    </source>
</evidence>
<evidence type="ECO:0000259" key="6">
    <source>
        <dbReference type="PROSITE" id="PS51733"/>
    </source>
</evidence>
<dbReference type="Pfam" id="PF02237">
    <property type="entry name" value="BPL_C"/>
    <property type="match status" value="1"/>
</dbReference>
<keyword evidence="8" id="KW-1185">Reference proteome</keyword>
<reference evidence="7 8" key="1">
    <citation type="journal article" date="2014" name="Int. J. Syst. Evol. Microbiol.">
        <title>Complete genome sequence of Corynebacterium casei LMG S-19264T (=DSM 44701T), isolated from a smear-ripened cheese.</title>
        <authorList>
            <consortium name="US DOE Joint Genome Institute (JGI-PGF)"/>
            <person name="Walter F."/>
            <person name="Albersmeier A."/>
            <person name="Kalinowski J."/>
            <person name="Ruckert C."/>
        </authorList>
    </citation>
    <scope>NUCLEOTIDE SEQUENCE [LARGE SCALE GENOMIC DNA]</scope>
    <source>
        <strain evidence="7 8">CCM 8669</strain>
    </source>
</reference>
<keyword evidence="1 7" id="KW-0436">Ligase</keyword>
<dbReference type="PANTHER" id="PTHR12835">
    <property type="entry name" value="BIOTIN PROTEIN LIGASE"/>
    <property type="match status" value="1"/>
</dbReference>
<dbReference type="GO" id="GO:0005524">
    <property type="term" value="F:ATP binding"/>
    <property type="evidence" value="ECO:0007669"/>
    <property type="project" value="UniProtKB-KW"/>
</dbReference>
<keyword evidence="2" id="KW-0547">Nucleotide-binding</keyword>
<dbReference type="SUPFAM" id="SSF55681">
    <property type="entry name" value="Class II aaRS and biotin synthetases"/>
    <property type="match status" value="1"/>
</dbReference>
<dbReference type="Gene3D" id="2.30.30.100">
    <property type="match status" value="1"/>
</dbReference>
<dbReference type="Pfam" id="PF03099">
    <property type="entry name" value="BPL_LplA_LipB"/>
    <property type="match status" value="1"/>
</dbReference>
<dbReference type="AlphaFoldDB" id="A0A917MTF7"/>
<dbReference type="Gene3D" id="3.30.930.10">
    <property type="entry name" value="Bira Bifunctional Protein, Domain 2"/>
    <property type="match status" value="1"/>
</dbReference>
<dbReference type="PANTHER" id="PTHR12835:SF5">
    <property type="entry name" value="BIOTIN--PROTEIN LIGASE"/>
    <property type="match status" value="1"/>
</dbReference>
<evidence type="ECO:0000313" key="7">
    <source>
        <dbReference type="EMBL" id="GGH63208.1"/>
    </source>
</evidence>
<evidence type="ECO:0000256" key="1">
    <source>
        <dbReference type="ARBA" id="ARBA00022598"/>
    </source>
</evidence>
<dbReference type="InterPro" id="IPR004408">
    <property type="entry name" value="Biotin_CoA_COase_ligase"/>
</dbReference>
<accession>A0A917MTF7</accession>
<evidence type="ECO:0000256" key="2">
    <source>
        <dbReference type="ARBA" id="ARBA00022741"/>
    </source>
</evidence>
<dbReference type="EC" id="6.3.4.15" evidence="5"/>
<evidence type="ECO:0000256" key="4">
    <source>
        <dbReference type="ARBA" id="ARBA00023267"/>
    </source>
</evidence>
<keyword evidence="3" id="KW-0067">ATP-binding</keyword>
<evidence type="ECO:0000256" key="3">
    <source>
        <dbReference type="ARBA" id="ARBA00022840"/>
    </source>
</evidence>